<evidence type="ECO:0000313" key="1">
    <source>
        <dbReference type="EMBL" id="KAJ8015569.1"/>
    </source>
</evidence>
<reference evidence="1" key="1">
    <citation type="submission" date="2021-05" db="EMBL/GenBank/DDBJ databases">
        <authorList>
            <person name="Pan Q."/>
            <person name="Jouanno E."/>
            <person name="Zahm M."/>
            <person name="Klopp C."/>
            <person name="Cabau C."/>
            <person name="Louis A."/>
            <person name="Berthelot C."/>
            <person name="Parey E."/>
            <person name="Roest Crollius H."/>
            <person name="Montfort J."/>
            <person name="Robinson-Rechavi M."/>
            <person name="Bouchez O."/>
            <person name="Lampietro C."/>
            <person name="Lopez Roques C."/>
            <person name="Donnadieu C."/>
            <person name="Postlethwait J."/>
            <person name="Bobe J."/>
            <person name="Dillon D."/>
            <person name="Chandos A."/>
            <person name="von Hippel F."/>
            <person name="Guiguen Y."/>
        </authorList>
    </citation>
    <scope>NUCLEOTIDE SEQUENCE</scope>
    <source>
        <strain evidence="1">YG-Jan2019</strain>
    </source>
</reference>
<evidence type="ECO:0000313" key="2">
    <source>
        <dbReference type="Proteomes" id="UP001157502"/>
    </source>
</evidence>
<protein>
    <submittedName>
        <fullName evidence="1">Uncharacterized protein</fullName>
    </submittedName>
</protein>
<gene>
    <name evidence="1" type="ORF">DPEC_G00027480</name>
</gene>
<sequence length="92" mass="9717">MLLGSASVPTILLGSGQHLTTPWCLTQLVRETASSPSDGGLQVRRSMPNFGACDPPHPTLHVEVGSPRALTVGRQEGRGYQQQGAGRPFGTH</sequence>
<dbReference type="EMBL" id="CM055729">
    <property type="protein sequence ID" value="KAJ8015569.1"/>
    <property type="molecule type" value="Genomic_DNA"/>
</dbReference>
<name>A0ACC2HHS3_DALPE</name>
<organism evidence="1 2">
    <name type="scientific">Dallia pectoralis</name>
    <name type="common">Alaska blackfish</name>
    <dbReference type="NCBI Taxonomy" id="75939"/>
    <lineage>
        <taxon>Eukaryota</taxon>
        <taxon>Metazoa</taxon>
        <taxon>Chordata</taxon>
        <taxon>Craniata</taxon>
        <taxon>Vertebrata</taxon>
        <taxon>Euteleostomi</taxon>
        <taxon>Actinopterygii</taxon>
        <taxon>Neopterygii</taxon>
        <taxon>Teleostei</taxon>
        <taxon>Protacanthopterygii</taxon>
        <taxon>Esociformes</taxon>
        <taxon>Umbridae</taxon>
        <taxon>Dallia</taxon>
    </lineage>
</organism>
<dbReference type="Proteomes" id="UP001157502">
    <property type="component" value="Chromosome 2"/>
</dbReference>
<keyword evidence="2" id="KW-1185">Reference proteome</keyword>
<proteinExistence type="predicted"/>
<accession>A0ACC2HHS3</accession>
<comment type="caution">
    <text evidence="1">The sequence shown here is derived from an EMBL/GenBank/DDBJ whole genome shotgun (WGS) entry which is preliminary data.</text>
</comment>